<accession>A0A6G1GKD8</accession>
<sequence length="157" mass="18264">MDTQFHQHSTSTSTPTTSTTPTTRIKYRDIQTQVPSPKSAPETNNPSRKTPTMRRHNRNSYVVAASTPGLSYHHRCGCCTRRRRTPLIVLAYRYIADKRAERKEAALLREKAVVAQPMEQGVVLPSAAVRGWVRRRMSRWVWRMEAKGWRRRRFSLE</sequence>
<keyword evidence="3" id="KW-1185">Reference proteome</keyword>
<evidence type="ECO:0000313" key="2">
    <source>
        <dbReference type="EMBL" id="KAF1981423.1"/>
    </source>
</evidence>
<evidence type="ECO:0000256" key="1">
    <source>
        <dbReference type="SAM" id="MobiDB-lite"/>
    </source>
</evidence>
<dbReference type="AlphaFoldDB" id="A0A6G1GKD8"/>
<feature type="compositionally biased region" description="Polar residues" evidence="1">
    <location>
        <begin position="30"/>
        <end position="50"/>
    </location>
</feature>
<organism evidence="2 3">
    <name type="scientific">Aulographum hederae CBS 113979</name>
    <dbReference type="NCBI Taxonomy" id="1176131"/>
    <lineage>
        <taxon>Eukaryota</taxon>
        <taxon>Fungi</taxon>
        <taxon>Dikarya</taxon>
        <taxon>Ascomycota</taxon>
        <taxon>Pezizomycotina</taxon>
        <taxon>Dothideomycetes</taxon>
        <taxon>Pleosporomycetidae</taxon>
        <taxon>Aulographales</taxon>
        <taxon>Aulographaceae</taxon>
    </lineage>
</organism>
<feature type="compositionally biased region" description="Low complexity" evidence="1">
    <location>
        <begin position="9"/>
        <end position="23"/>
    </location>
</feature>
<gene>
    <name evidence="2" type="ORF">K402DRAFT_398512</name>
</gene>
<feature type="region of interest" description="Disordered" evidence="1">
    <location>
        <begin position="1"/>
        <end position="58"/>
    </location>
</feature>
<proteinExistence type="predicted"/>
<reference evidence="2" key="1">
    <citation type="journal article" date="2020" name="Stud. Mycol.">
        <title>101 Dothideomycetes genomes: a test case for predicting lifestyles and emergence of pathogens.</title>
        <authorList>
            <person name="Haridas S."/>
            <person name="Albert R."/>
            <person name="Binder M."/>
            <person name="Bloem J."/>
            <person name="Labutti K."/>
            <person name="Salamov A."/>
            <person name="Andreopoulos B."/>
            <person name="Baker S."/>
            <person name="Barry K."/>
            <person name="Bills G."/>
            <person name="Bluhm B."/>
            <person name="Cannon C."/>
            <person name="Castanera R."/>
            <person name="Culley D."/>
            <person name="Daum C."/>
            <person name="Ezra D."/>
            <person name="Gonzalez J."/>
            <person name="Henrissat B."/>
            <person name="Kuo A."/>
            <person name="Liang C."/>
            <person name="Lipzen A."/>
            <person name="Lutzoni F."/>
            <person name="Magnuson J."/>
            <person name="Mondo S."/>
            <person name="Nolan M."/>
            <person name="Ohm R."/>
            <person name="Pangilinan J."/>
            <person name="Park H.-J."/>
            <person name="Ramirez L."/>
            <person name="Alfaro M."/>
            <person name="Sun H."/>
            <person name="Tritt A."/>
            <person name="Yoshinaga Y."/>
            <person name="Zwiers L.-H."/>
            <person name="Turgeon B."/>
            <person name="Goodwin S."/>
            <person name="Spatafora J."/>
            <person name="Crous P."/>
            <person name="Grigoriev I."/>
        </authorList>
    </citation>
    <scope>NUCLEOTIDE SEQUENCE</scope>
    <source>
        <strain evidence="2">CBS 113979</strain>
    </source>
</reference>
<dbReference type="EMBL" id="ML977199">
    <property type="protein sequence ID" value="KAF1981423.1"/>
    <property type="molecule type" value="Genomic_DNA"/>
</dbReference>
<name>A0A6G1GKD8_9PEZI</name>
<dbReference type="Proteomes" id="UP000800041">
    <property type="component" value="Unassembled WGS sequence"/>
</dbReference>
<evidence type="ECO:0000313" key="3">
    <source>
        <dbReference type="Proteomes" id="UP000800041"/>
    </source>
</evidence>
<protein>
    <submittedName>
        <fullName evidence="2">Uncharacterized protein</fullName>
    </submittedName>
</protein>